<dbReference type="PROSITE" id="PS00150">
    <property type="entry name" value="ACYLPHOSPHATASE_1"/>
    <property type="match status" value="1"/>
</dbReference>
<dbReference type="InterPro" id="IPR051060">
    <property type="entry name" value="Carbamoyltrans_HypF-like"/>
</dbReference>
<keyword evidence="4" id="KW-0436">Ligase</keyword>
<evidence type="ECO:0000256" key="3">
    <source>
        <dbReference type="ARBA" id="ARBA00008097"/>
    </source>
</evidence>
<dbReference type="GO" id="GO:0016874">
    <property type="term" value="F:ligase activity"/>
    <property type="evidence" value="ECO:0007669"/>
    <property type="project" value="UniProtKB-UniRule"/>
</dbReference>
<dbReference type="InterPro" id="IPR006070">
    <property type="entry name" value="Sua5-like_dom"/>
</dbReference>
<comment type="pathway">
    <text evidence="1">Protein modification; [NiFe] hydrogenase maturation.</text>
</comment>
<dbReference type="AlphaFoldDB" id="A0A369APV6"/>
<dbReference type="InterPro" id="IPR001792">
    <property type="entry name" value="Acylphosphatase-like_dom"/>
</dbReference>
<dbReference type="InterPro" id="IPR041440">
    <property type="entry name" value="HypF_C"/>
</dbReference>
<organism evidence="14 15">
    <name type="scientific">Anaerobacterium chartisolvens</name>
    <dbReference type="NCBI Taxonomy" id="1297424"/>
    <lineage>
        <taxon>Bacteria</taxon>
        <taxon>Bacillati</taxon>
        <taxon>Bacillota</taxon>
        <taxon>Clostridia</taxon>
        <taxon>Eubacteriales</taxon>
        <taxon>Oscillospiraceae</taxon>
        <taxon>Anaerobacterium</taxon>
    </lineage>
</organism>
<dbReference type="Gene3D" id="3.30.420.40">
    <property type="match status" value="1"/>
</dbReference>
<dbReference type="RefSeq" id="WP_114299157.1">
    <property type="nucleotide sequence ID" value="NZ_QPJT01000025.1"/>
</dbReference>
<evidence type="ECO:0000256" key="11">
    <source>
        <dbReference type="PROSITE-ProRule" id="PRU00520"/>
    </source>
</evidence>
<dbReference type="Pfam" id="PF00708">
    <property type="entry name" value="Acylphosphatase"/>
    <property type="match status" value="1"/>
</dbReference>
<dbReference type="Pfam" id="PF17788">
    <property type="entry name" value="HypF_C"/>
    <property type="match status" value="1"/>
</dbReference>
<proteinExistence type="inferred from homology"/>
<dbReference type="EMBL" id="QPJT01000025">
    <property type="protein sequence ID" value="RCX11409.1"/>
    <property type="molecule type" value="Genomic_DNA"/>
</dbReference>
<dbReference type="UniPathway" id="UPA00335"/>
<dbReference type="GO" id="GO:0008270">
    <property type="term" value="F:zinc ion binding"/>
    <property type="evidence" value="ECO:0007669"/>
    <property type="project" value="UniProtKB-KW"/>
</dbReference>
<evidence type="ECO:0000256" key="6">
    <source>
        <dbReference type="ARBA" id="ARBA00022771"/>
    </source>
</evidence>
<dbReference type="PIRSF" id="PIRSF006256">
    <property type="entry name" value="CMPcnvr_hdrg_mat"/>
    <property type="match status" value="1"/>
</dbReference>
<name>A0A369APV6_9FIRM</name>
<reference evidence="14 15" key="1">
    <citation type="submission" date="2018-07" db="EMBL/GenBank/DDBJ databases">
        <title>Genomic Encyclopedia of Type Strains, Phase IV (KMG-IV): sequencing the most valuable type-strain genomes for metagenomic binning, comparative biology and taxonomic classification.</title>
        <authorList>
            <person name="Goeker M."/>
        </authorList>
    </citation>
    <scope>NUCLEOTIDE SEQUENCE [LARGE SCALE GENOMIC DNA]</scope>
    <source>
        <strain evidence="14 15">DSM 27016</strain>
    </source>
</reference>
<dbReference type="SUPFAM" id="SSF55821">
    <property type="entry name" value="YrdC/RibB"/>
    <property type="match status" value="1"/>
</dbReference>
<sequence>MCRNKRYIITVRGIVQGVGFRPFVYSEAVSLSLKGRVYNVSQGVVADIEGEEAAVEELVKAIRSKAPPLAVVKGIDIENADPAGYTGFEIAQSAAGFKREVYISPDTAICGKCRDELYDPSDRRYLYPFINCTHCGPRFTIVKEIPYDRPNTTMSEFNMCSECAREYKDPSDRRYHAQPVSCHSCGPKLTLADLGSGKEIFPDDIMSYTRRLIADGRIIAIKGIGGYHLACDAHNEEAVFRLRSRKIRDEKPFALMARDYETALRYCRISAEERELLESQRAPIVLLEKKHGTGLTEYIAPASRHLGIMLPYTPVHLLVLNDTGPVGTPSSDLLVMTSGNLSDQPIYYRDGEAFESLRGIADYILTNDRQIFVRIDDSVTRVFMGKEYIIRRSRGYAPMPVEFSGVNLLSGGLRVPSVLACGGELKSTFCINRGDEFYLSHHIGDLKNFETLISFEEGIEHFKKIFSIRCDAVAHDLHPDYLSTKYAMECDFKDTVGVQHHHAHIASCMAENGLTGEVVGVAFDGTGYGEDGNIWGGEFFAGGYKGFKRMGQIEYVKMPGGDMAVKQPWRMALAYLLGSGDDVSDAFLSVPQGLWKGIDTGHISALRQMMERGINSPLTSSMGRLFDAVSALAGVRTHITYEGQAAIELEYIMDHGFRGSYEFSVIEGQPFKVCMQAAVREIVRDVLSGVSKGAISAKFHETAAGIVLEGCMNVRRKTGINDVVLSGGVFQNMTLLQKCISKLEKASFTVYIHSSVPSNDAGICLGQAAIAIARLAGW</sequence>
<dbReference type="GO" id="GO:0003998">
    <property type="term" value="F:acylphosphatase activity"/>
    <property type="evidence" value="ECO:0007669"/>
    <property type="project" value="UniProtKB-EC"/>
</dbReference>
<dbReference type="Pfam" id="PF07503">
    <property type="entry name" value="zf-HYPF"/>
    <property type="match status" value="2"/>
</dbReference>
<dbReference type="InterPro" id="IPR004421">
    <property type="entry name" value="Carbamoyltransferase_HypF"/>
</dbReference>
<dbReference type="Gene3D" id="3.30.110.120">
    <property type="match status" value="1"/>
</dbReference>
<evidence type="ECO:0000256" key="5">
    <source>
        <dbReference type="ARBA" id="ARBA00022723"/>
    </source>
</evidence>
<dbReference type="GO" id="GO:0003725">
    <property type="term" value="F:double-stranded RNA binding"/>
    <property type="evidence" value="ECO:0007669"/>
    <property type="project" value="InterPro"/>
</dbReference>
<dbReference type="NCBIfam" id="TIGR00143">
    <property type="entry name" value="hypF"/>
    <property type="match status" value="1"/>
</dbReference>
<dbReference type="InterPro" id="IPR017968">
    <property type="entry name" value="Acylphosphatase_CS"/>
</dbReference>
<dbReference type="SUPFAM" id="SSF54975">
    <property type="entry name" value="Acylphosphatase/BLUF domain-like"/>
    <property type="match status" value="1"/>
</dbReference>
<evidence type="ECO:0000259" key="13">
    <source>
        <dbReference type="PROSITE" id="PS51163"/>
    </source>
</evidence>
<evidence type="ECO:0000259" key="12">
    <source>
        <dbReference type="PROSITE" id="PS51160"/>
    </source>
</evidence>
<feature type="domain" description="Acylphosphatase-like" evidence="12">
    <location>
        <begin position="6"/>
        <end position="92"/>
    </location>
</feature>
<dbReference type="InterPro" id="IPR055128">
    <property type="entry name" value="HypF_C_2"/>
</dbReference>
<dbReference type="Proteomes" id="UP000253034">
    <property type="component" value="Unassembled WGS sequence"/>
</dbReference>
<dbReference type="FunFam" id="3.30.420.40:FF:000124">
    <property type="entry name" value="Carbamoyltransferase HypF"/>
    <property type="match status" value="1"/>
</dbReference>
<evidence type="ECO:0000256" key="2">
    <source>
        <dbReference type="ARBA" id="ARBA00005614"/>
    </source>
</evidence>
<evidence type="ECO:0000256" key="7">
    <source>
        <dbReference type="ARBA" id="ARBA00022833"/>
    </source>
</evidence>
<dbReference type="InterPro" id="IPR036046">
    <property type="entry name" value="Acylphosphatase-like_dom_sf"/>
</dbReference>
<evidence type="ECO:0000256" key="8">
    <source>
        <dbReference type="ARBA" id="ARBA00047645"/>
    </source>
</evidence>
<dbReference type="PROSITE" id="PS51160">
    <property type="entry name" value="ACYLPHOSPHATASE_3"/>
    <property type="match status" value="1"/>
</dbReference>
<dbReference type="PANTHER" id="PTHR42959:SF1">
    <property type="entry name" value="CARBAMOYLTRANSFERASE HYPF"/>
    <property type="match status" value="1"/>
</dbReference>
<keyword evidence="11" id="KW-0378">Hydrolase</keyword>
<feature type="active site" evidence="11">
    <location>
        <position position="21"/>
    </location>
</feature>
<comment type="catalytic activity">
    <reaction evidence="8 11">
        <text>an acyl phosphate + H2O = a carboxylate + phosphate + H(+)</text>
        <dbReference type="Rhea" id="RHEA:14965"/>
        <dbReference type="ChEBI" id="CHEBI:15377"/>
        <dbReference type="ChEBI" id="CHEBI:15378"/>
        <dbReference type="ChEBI" id="CHEBI:29067"/>
        <dbReference type="ChEBI" id="CHEBI:43474"/>
        <dbReference type="ChEBI" id="CHEBI:59918"/>
        <dbReference type="EC" id="3.6.1.7"/>
    </reaction>
</comment>
<evidence type="ECO:0000256" key="4">
    <source>
        <dbReference type="ARBA" id="ARBA00022598"/>
    </source>
</evidence>
<evidence type="ECO:0000256" key="9">
    <source>
        <dbReference type="ARBA" id="ARBA00048220"/>
    </source>
</evidence>
<dbReference type="OrthoDB" id="9808093at2"/>
<protein>
    <recommendedName>
        <fullName evidence="10">Carbamoyltransferase</fullName>
        <ecNumber evidence="10">6.2.-.-</ecNumber>
    </recommendedName>
</protein>
<keyword evidence="5" id="KW-0479">Metal-binding</keyword>
<dbReference type="Gene3D" id="3.90.870.50">
    <property type="match status" value="1"/>
</dbReference>
<dbReference type="Pfam" id="PF01300">
    <property type="entry name" value="Sua5_yciO_yrdC"/>
    <property type="match status" value="1"/>
</dbReference>
<evidence type="ECO:0000313" key="15">
    <source>
        <dbReference type="Proteomes" id="UP000253034"/>
    </source>
</evidence>
<accession>A0A369APV6</accession>
<comment type="caution">
    <text evidence="14">The sequence shown here is derived from an EMBL/GenBank/DDBJ whole genome shotgun (WGS) entry which is preliminary data.</text>
</comment>
<comment type="catalytic activity">
    <reaction evidence="9">
        <text>C-terminal L-cysteinyl-[HypE protein] + carbamoyl phosphate + ATP + H2O = C-terminal S-carboxamide-L-cysteinyl-[HypE protein] + AMP + phosphate + diphosphate + H(+)</text>
        <dbReference type="Rhea" id="RHEA:55636"/>
        <dbReference type="Rhea" id="RHEA-COMP:14247"/>
        <dbReference type="Rhea" id="RHEA-COMP:14392"/>
        <dbReference type="ChEBI" id="CHEBI:15377"/>
        <dbReference type="ChEBI" id="CHEBI:15378"/>
        <dbReference type="ChEBI" id="CHEBI:30616"/>
        <dbReference type="ChEBI" id="CHEBI:33019"/>
        <dbReference type="ChEBI" id="CHEBI:43474"/>
        <dbReference type="ChEBI" id="CHEBI:58228"/>
        <dbReference type="ChEBI" id="CHEBI:76913"/>
        <dbReference type="ChEBI" id="CHEBI:139126"/>
        <dbReference type="ChEBI" id="CHEBI:456215"/>
    </reaction>
</comment>
<dbReference type="PROSITE" id="PS51163">
    <property type="entry name" value="YRDC"/>
    <property type="match status" value="1"/>
</dbReference>
<feature type="active site" evidence="11">
    <location>
        <position position="39"/>
    </location>
</feature>
<dbReference type="Gene3D" id="3.30.420.360">
    <property type="match status" value="1"/>
</dbReference>
<comment type="similarity">
    <text evidence="2">Belongs to the acylphosphatase family.</text>
</comment>
<evidence type="ECO:0000313" key="14">
    <source>
        <dbReference type="EMBL" id="RCX11409.1"/>
    </source>
</evidence>
<dbReference type="Pfam" id="PF22521">
    <property type="entry name" value="HypF_C_2"/>
    <property type="match status" value="1"/>
</dbReference>
<keyword evidence="15" id="KW-1185">Reference proteome</keyword>
<gene>
    <name evidence="14" type="ORF">DFR58_12555</name>
</gene>
<dbReference type="GO" id="GO:0051604">
    <property type="term" value="P:protein maturation"/>
    <property type="evidence" value="ECO:0007669"/>
    <property type="project" value="TreeGrafter"/>
</dbReference>
<evidence type="ECO:0000256" key="1">
    <source>
        <dbReference type="ARBA" id="ARBA00004711"/>
    </source>
</evidence>
<dbReference type="InterPro" id="IPR017945">
    <property type="entry name" value="DHBP_synth_RibB-like_a/b_dom"/>
</dbReference>
<comment type="similarity">
    <text evidence="3 10">Belongs to the carbamoyltransferase HypF family.</text>
</comment>
<dbReference type="GO" id="GO:0016743">
    <property type="term" value="F:carboxyl- or carbamoyltransferase activity"/>
    <property type="evidence" value="ECO:0007669"/>
    <property type="project" value="UniProtKB-UniRule"/>
</dbReference>
<feature type="domain" description="YrdC-like" evidence="13">
    <location>
        <begin position="203"/>
        <end position="395"/>
    </location>
</feature>
<dbReference type="InterPro" id="IPR011125">
    <property type="entry name" value="Znf_HypF"/>
</dbReference>
<evidence type="ECO:0000256" key="10">
    <source>
        <dbReference type="PIRNR" id="PIRNR006256"/>
    </source>
</evidence>
<keyword evidence="7" id="KW-0862">Zinc</keyword>
<dbReference type="EC" id="6.2.-.-" evidence="10"/>
<dbReference type="PANTHER" id="PTHR42959">
    <property type="entry name" value="CARBAMOYLTRANSFERASE"/>
    <property type="match status" value="1"/>
</dbReference>
<keyword evidence="6" id="KW-0863">Zinc-finger</keyword>